<accession>A0ABY8V418</accession>
<feature type="transmembrane region" description="Helical" evidence="6">
    <location>
        <begin position="310"/>
        <end position="330"/>
    </location>
</feature>
<reference evidence="7 8" key="1">
    <citation type="submission" date="2022-09" db="EMBL/GenBank/DDBJ databases">
        <title>Whole genome sequencing analysis of tet(X)-positive Empedobacter falsenii YWS9-3.</title>
        <authorList>
            <person name="Chen C."/>
            <person name="Lv Y.-L."/>
        </authorList>
    </citation>
    <scope>NUCLEOTIDE SEQUENCE [LARGE SCALE GENOMIC DNA]</scope>
    <source>
        <strain evidence="7 8">YWS9-3_T</strain>
    </source>
</reference>
<feature type="transmembrane region" description="Helical" evidence="6">
    <location>
        <begin position="21"/>
        <end position="43"/>
    </location>
</feature>
<dbReference type="Proteomes" id="UP001223501">
    <property type="component" value="Chromosome"/>
</dbReference>
<protein>
    <submittedName>
        <fullName evidence="7">Oligosaccharide flippase family protein</fullName>
    </submittedName>
</protein>
<feature type="transmembrane region" description="Helical" evidence="6">
    <location>
        <begin position="131"/>
        <end position="153"/>
    </location>
</feature>
<organism evidence="7 8">
    <name type="scientific">Empedobacter falsenii</name>
    <dbReference type="NCBI Taxonomy" id="343874"/>
    <lineage>
        <taxon>Bacteria</taxon>
        <taxon>Pseudomonadati</taxon>
        <taxon>Bacteroidota</taxon>
        <taxon>Flavobacteriia</taxon>
        <taxon>Flavobacteriales</taxon>
        <taxon>Weeksellaceae</taxon>
        <taxon>Empedobacter</taxon>
    </lineage>
</organism>
<name>A0ABY8V418_9FLAO</name>
<keyword evidence="8" id="KW-1185">Reference proteome</keyword>
<feature type="transmembrane region" description="Helical" evidence="6">
    <location>
        <begin position="55"/>
        <end position="77"/>
    </location>
</feature>
<dbReference type="Pfam" id="PF01943">
    <property type="entry name" value="Polysacc_synt"/>
    <property type="match status" value="1"/>
</dbReference>
<evidence type="ECO:0000256" key="4">
    <source>
        <dbReference type="ARBA" id="ARBA00022989"/>
    </source>
</evidence>
<evidence type="ECO:0000313" key="7">
    <source>
        <dbReference type="EMBL" id="WIH96291.1"/>
    </source>
</evidence>
<feature type="transmembrane region" description="Helical" evidence="6">
    <location>
        <begin position="342"/>
        <end position="361"/>
    </location>
</feature>
<evidence type="ECO:0000256" key="3">
    <source>
        <dbReference type="ARBA" id="ARBA00022692"/>
    </source>
</evidence>
<evidence type="ECO:0000256" key="2">
    <source>
        <dbReference type="ARBA" id="ARBA00022475"/>
    </source>
</evidence>
<dbReference type="PANTHER" id="PTHR30250">
    <property type="entry name" value="PST FAMILY PREDICTED COLANIC ACID TRANSPORTER"/>
    <property type="match status" value="1"/>
</dbReference>
<dbReference type="InterPro" id="IPR002797">
    <property type="entry name" value="Polysacc_synth"/>
</dbReference>
<dbReference type="EMBL" id="CP106831">
    <property type="protein sequence ID" value="WIH96291.1"/>
    <property type="molecule type" value="Genomic_DNA"/>
</dbReference>
<evidence type="ECO:0000256" key="6">
    <source>
        <dbReference type="SAM" id="Phobius"/>
    </source>
</evidence>
<sequence>MNLTDIKYKISTILEGNSSKTLFINFISLLTLQGLNVILPFLTIPYLIKTVGLELFGLITFSYTVAYFFQIIVEYGFNTVTSREISIHSENSTKINQIFSDVFITKILLLLFLSFIYIGLILLIPNFSKHYNLYLIQFGCVIGQTLFPIWLFHGLQKMKYITYINVFFKTLFTLAIFVLVKSPEDYWIAPLCTALGIINSGIASLFIVHFQFKIKLVKTSVKRIITQLKSSFYVFLSEIQIAAISNGNILILGFFAGNEAVGIFTSAEKIVRAIGNLQVPLINTLFPYISKEMRQNKTKTLKLLKNLKKYISISLLIIIILLFFNANNIFKILYGKGFDDSILVFKIIVIFPLLSFLDQLYGKLILLTNNEEKTS</sequence>
<dbReference type="RefSeq" id="WP_284582916.1">
    <property type="nucleotide sequence ID" value="NZ_CP106831.1"/>
</dbReference>
<feature type="transmembrane region" description="Helical" evidence="6">
    <location>
        <begin position="186"/>
        <end position="210"/>
    </location>
</feature>
<keyword evidence="4 6" id="KW-1133">Transmembrane helix</keyword>
<keyword evidence="2" id="KW-1003">Cell membrane</keyword>
<feature type="transmembrane region" description="Helical" evidence="6">
    <location>
        <begin position="160"/>
        <end position="180"/>
    </location>
</feature>
<gene>
    <name evidence="7" type="ORF">OBA43_08330</name>
</gene>
<feature type="transmembrane region" description="Helical" evidence="6">
    <location>
        <begin position="98"/>
        <end position="125"/>
    </location>
</feature>
<keyword evidence="5 6" id="KW-0472">Membrane</keyword>
<evidence type="ECO:0000256" key="1">
    <source>
        <dbReference type="ARBA" id="ARBA00004651"/>
    </source>
</evidence>
<proteinExistence type="predicted"/>
<comment type="subcellular location">
    <subcellularLocation>
        <location evidence="1">Cell membrane</location>
        <topology evidence="1">Multi-pass membrane protein</topology>
    </subcellularLocation>
</comment>
<evidence type="ECO:0000313" key="8">
    <source>
        <dbReference type="Proteomes" id="UP001223501"/>
    </source>
</evidence>
<feature type="transmembrane region" description="Helical" evidence="6">
    <location>
        <begin position="270"/>
        <end position="289"/>
    </location>
</feature>
<feature type="transmembrane region" description="Helical" evidence="6">
    <location>
        <begin position="231"/>
        <end position="255"/>
    </location>
</feature>
<evidence type="ECO:0000256" key="5">
    <source>
        <dbReference type="ARBA" id="ARBA00023136"/>
    </source>
</evidence>
<dbReference type="PANTHER" id="PTHR30250:SF11">
    <property type="entry name" value="O-ANTIGEN TRANSPORTER-RELATED"/>
    <property type="match status" value="1"/>
</dbReference>
<dbReference type="InterPro" id="IPR050833">
    <property type="entry name" value="Poly_Biosynth_Transport"/>
</dbReference>
<keyword evidence="3 6" id="KW-0812">Transmembrane</keyword>